<dbReference type="AlphaFoldDB" id="A0A1I6YDX7"/>
<gene>
    <name evidence="1" type="ORF">SAMN05444141_101813</name>
</gene>
<evidence type="ECO:0000313" key="2">
    <source>
        <dbReference type="Proteomes" id="UP000183371"/>
    </source>
</evidence>
<keyword evidence="2" id="KW-1185">Reference proteome</keyword>
<reference evidence="2" key="1">
    <citation type="submission" date="2016-10" db="EMBL/GenBank/DDBJ databases">
        <authorList>
            <person name="Varghese N."/>
            <person name="Submissions S."/>
        </authorList>
    </citation>
    <scope>NUCLEOTIDE SEQUENCE [LARGE SCALE GENOMIC DNA]</scope>
    <source>
        <strain evidence="2">DSM 17465</strain>
    </source>
</reference>
<name>A0A1I6YDX7_9HYPH</name>
<protein>
    <submittedName>
        <fullName evidence="1">Uncharacterized protein</fullName>
    </submittedName>
</protein>
<organism evidence="1 2">
    <name type="scientific">Pseudovibrio denitrificans</name>
    <dbReference type="NCBI Taxonomy" id="258256"/>
    <lineage>
        <taxon>Bacteria</taxon>
        <taxon>Pseudomonadati</taxon>
        <taxon>Pseudomonadota</taxon>
        <taxon>Alphaproteobacteria</taxon>
        <taxon>Hyphomicrobiales</taxon>
        <taxon>Stappiaceae</taxon>
        <taxon>Pseudovibrio</taxon>
    </lineage>
</organism>
<dbReference type="EMBL" id="FPBD01000001">
    <property type="protein sequence ID" value="SFT48735.1"/>
    <property type="molecule type" value="Genomic_DNA"/>
</dbReference>
<evidence type="ECO:0000313" key="1">
    <source>
        <dbReference type="EMBL" id="SFT48735.1"/>
    </source>
</evidence>
<sequence>MRRPVFLVEAKNVDESIVLRIQVPSLMEDRSQLLIAATEAFAQTGHSHASSHMYEELALQHLSSVSAASRLKVAHLLCPISHAPEAVMKALANDHDQMIGEYVALNSKSKVTPLHPATPADEAQDDLVDLFLERAPISSFADLKESLTDPNASTDVIGPLSEEECFELCLRGLKYGHTSMVGQLAHACRLTPDQVHQCCTHSNPDGFIVMLVGLGFSSRMLDQLLVRFWGTLVDTDRMRDLQKAAIGVNKKLARQLISSWSGTVGQPRYHSIFEATETVVRELKAQGTSLTRPSHYHAELATLKA</sequence>
<proteinExistence type="predicted"/>
<dbReference type="Proteomes" id="UP000183371">
    <property type="component" value="Unassembled WGS sequence"/>
</dbReference>
<accession>A0A1I6YDX7</accession>